<evidence type="ECO:0000313" key="4">
    <source>
        <dbReference type="EMBL" id="RSH76822.1"/>
    </source>
</evidence>
<feature type="domain" description="SCD" evidence="3">
    <location>
        <begin position="323"/>
        <end position="408"/>
    </location>
</feature>
<feature type="region of interest" description="Disordered" evidence="2">
    <location>
        <begin position="1"/>
        <end position="89"/>
    </location>
</feature>
<feature type="compositionally biased region" description="Acidic residues" evidence="2">
    <location>
        <begin position="1239"/>
        <end position="1260"/>
    </location>
</feature>
<dbReference type="Pfam" id="PF24571">
    <property type="entry name" value="HEAT_SCC3-SA"/>
    <property type="match status" value="1"/>
</dbReference>
<dbReference type="Gene3D" id="1.25.10.10">
    <property type="entry name" value="Leucine-rich Repeat Variant"/>
    <property type="match status" value="1"/>
</dbReference>
<accession>A0A427XDB7</accession>
<feature type="compositionally biased region" description="Acidic residues" evidence="2">
    <location>
        <begin position="1185"/>
        <end position="1209"/>
    </location>
</feature>
<organism evidence="4 5">
    <name type="scientific">Apiotrichum porosum</name>
    <dbReference type="NCBI Taxonomy" id="105984"/>
    <lineage>
        <taxon>Eukaryota</taxon>
        <taxon>Fungi</taxon>
        <taxon>Dikarya</taxon>
        <taxon>Basidiomycota</taxon>
        <taxon>Agaricomycotina</taxon>
        <taxon>Tremellomycetes</taxon>
        <taxon>Trichosporonales</taxon>
        <taxon>Trichosporonaceae</taxon>
        <taxon>Apiotrichum</taxon>
    </lineage>
</organism>
<sequence length="1323" mass="146516">MSLPTTPPRENRRGTRTRKRVERYEPTQGKTRSEDNSDASGTETDDDPTPRKSKQAASRKAAGTAATTRRKKQVSKPAPPATVPEPVEGFKTDSPFFNALLQPDVALQPLAEDWVHTYQGSAGDADAEKAAVHELVLFFVRASGLNADVDEDEAMDQDGVNDTVERIQDESVKTNAATYPLTSRTKNLRVFKANLTTIVSQLVATLYLTPHLFDDATTTKHSLPLMPLLLAWLLQMSVSPLRPIRHTGTFITLKMTTALCEAAATASNELSIKQRQKEAEVKKGGSGAAAKKRVKEAEAKVKEAHARKTVLEEYMQEVFDTMFVHRVRDADSAIRSDCIRELGVWVKKYPEMYLQSQFFSYFVRGTNDPDHSARLETVKALSGIFSNAASATNASSFSLRLAPRLIQMAALDVETSIRTNAITVITQIDKTGALEDDEDEEQRSTVSRLIFDEEPRIRKATAPFVKGLWEERADKLKSEFGALRDGKKKRAAKVKDADLDQRFEWKALAQLLVETAESLEKEKASDEASSSKQPDAVTTDTSSSITTRAAAAADALYQHMELLQDWHALVDYLLLDHSTSETDSWLLTEQEEDFMLEMLITCIKREDDDEEEEKSKALMKVIPRLFAKHHAEVSRIVGVLSIPEHMNLGLYLDMRKTSAYESLWDDVTKQFLQHTEPAVLSAAIQAINTLNSTESMAATNSQKLAELEDALFATLRDAVNGEDVPAMVISEDQIGSIEAILLRITLLARSRDIVAAMEDVEGGQSSGWTIVAAFAGRGGLGYKEEAKLVEHALQIVFLHVAWLFRRFTEADIEDEAKVAELKARRDEARDIFETFGLPDRSNAAETVRRQAFIAFINLHVLFSNRGEKAQPAAKAAGLEMATDKQHKLGGAFQAAVERYASDIEEDSNEDQGQEMSLAATQREVVFLQLVSVFVGAIRCGVLDVEQAREPLAHYGRFELTYDIVVKKLVDVLRDEGIYNRDATTVQHVIGQALQNSFTMFLEKDEKDESDAPVALARLAASAFVVHGTHFTVLKQIHPDDVYDLHVGAIDWLFKQVRVLVKQQLAKDNATAKQQVAKKRGQLFHFFRPLALLLGPITGRDALRIRSHLEKTIDDSGVAETQARNSSAYKAYEKRLVAVAGKDSELKVAARKSPPAKASKAAKSAEVIEDSDGEDAQEEQAHDEGAQEEDAQEEDAEVDEIQDPDDEEDGDRTVVLENGAEANGDDADDIEEENGHTEAEEIESAAADSDEPMTNADDDEPVAVTNGNKRTLPEDDDDELPDVNLGSQVDMDVEIDLAFNSSPGRERSESLEPNAKRRKTVTKY</sequence>
<dbReference type="STRING" id="105984.A0A427XDB7"/>
<feature type="compositionally biased region" description="Low complexity" evidence="2">
    <location>
        <begin position="55"/>
        <end position="67"/>
    </location>
</feature>
<dbReference type="InterPro" id="IPR013721">
    <property type="entry name" value="STAG"/>
</dbReference>
<dbReference type="PANTHER" id="PTHR11199:SF0">
    <property type="entry name" value="LD34181P-RELATED"/>
    <property type="match status" value="1"/>
</dbReference>
<dbReference type="GO" id="GO:0007062">
    <property type="term" value="P:sister chromatid cohesion"/>
    <property type="evidence" value="ECO:0007669"/>
    <property type="project" value="UniProtKB-ARBA"/>
</dbReference>
<dbReference type="GO" id="GO:0000785">
    <property type="term" value="C:chromatin"/>
    <property type="evidence" value="ECO:0007669"/>
    <property type="project" value="TreeGrafter"/>
</dbReference>
<feature type="compositionally biased region" description="Acidic residues" evidence="2">
    <location>
        <begin position="1222"/>
        <end position="1231"/>
    </location>
</feature>
<evidence type="ECO:0000259" key="3">
    <source>
        <dbReference type="PROSITE" id="PS51425"/>
    </source>
</evidence>
<feature type="compositionally biased region" description="Acidic residues" evidence="2">
    <location>
        <begin position="1166"/>
        <end position="1177"/>
    </location>
</feature>
<dbReference type="GeneID" id="39589764"/>
<dbReference type="PROSITE" id="PS51425">
    <property type="entry name" value="SCD"/>
    <property type="match status" value="1"/>
</dbReference>
<feature type="coiled-coil region" evidence="1">
    <location>
        <begin position="287"/>
        <end position="314"/>
    </location>
</feature>
<feature type="region of interest" description="Disordered" evidence="2">
    <location>
        <begin position="522"/>
        <end position="544"/>
    </location>
</feature>
<protein>
    <recommendedName>
        <fullName evidence="3">SCD domain-containing protein</fullName>
    </recommendedName>
</protein>
<dbReference type="GO" id="GO:0005634">
    <property type="term" value="C:nucleus"/>
    <property type="evidence" value="ECO:0007669"/>
    <property type="project" value="TreeGrafter"/>
</dbReference>
<dbReference type="Proteomes" id="UP000279236">
    <property type="component" value="Unassembled WGS sequence"/>
</dbReference>
<evidence type="ECO:0000313" key="5">
    <source>
        <dbReference type="Proteomes" id="UP000279236"/>
    </source>
</evidence>
<reference evidence="4 5" key="1">
    <citation type="submission" date="2018-11" db="EMBL/GenBank/DDBJ databases">
        <title>Genome sequence of Apiotrichum porosum DSM 27194.</title>
        <authorList>
            <person name="Aliyu H."/>
            <person name="Gorte O."/>
            <person name="Ochsenreither K."/>
        </authorList>
    </citation>
    <scope>NUCLEOTIDE SEQUENCE [LARGE SCALE GENOMIC DNA]</scope>
    <source>
        <strain evidence="4 5">DSM 27194</strain>
    </source>
</reference>
<dbReference type="InterPro" id="IPR020839">
    <property type="entry name" value="SCD"/>
</dbReference>
<dbReference type="Pfam" id="PF08514">
    <property type="entry name" value="STAG"/>
    <property type="match status" value="1"/>
</dbReference>
<dbReference type="InterPro" id="IPR039662">
    <property type="entry name" value="Cohesin_Scc3/SA"/>
</dbReference>
<keyword evidence="5" id="KW-1185">Reference proteome</keyword>
<name>A0A427XDB7_9TREE</name>
<dbReference type="InterPro" id="IPR016024">
    <property type="entry name" value="ARM-type_fold"/>
</dbReference>
<keyword evidence="1" id="KW-0175">Coiled coil</keyword>
<dbReference type="InterPro" id="IPR056396">
    <property type="entry name" value="HEAT_SCC3-SA"/>
</dbReference>
<dbReference type="OrthoDB" id="498590at2759"/>
<dbReference type="GO" id="GO:0008278">
    <property type="term" value="C:cohesin complex"/>
    <property type="evidence" value="ECO:0007669"/>
    <property type="project" value="TreeGrafter"/>
</dbReference>
<proteinExistence type="predicted"/>
<comment type="caution">
    <text evidence="4">The sequence shown here is derived from an EMBL/GenBank/DDBJ whole genome shotgun (WGS) entry which is preliminary data.</text>
</comment>
<feature type="region of interest" description="Disordered" evidence="2">
    <location>
        <begin position="1146"/>
        <end position="1323"/>
    </location>
</feature>
<dbReference type="Pfam" id="PF21581">
    <property type="entry name" value="SCD"/>
    <property type="match status" value="1"/>
</dbReference>
<dbReference type="PANTHER" id="PTHR11199">
    <property type="entry name" value="STROMAL ANTIGEN"/>
    <property type="match status" value="1"/>
</dbReference>
<evidence type="ECO:0000256" key="1">
    <source>
        <dbReference type="SAM" id="Coils"/>
    </source>
</evidence>
<feature type="compositionally biased region" description="Low complexity" evidence="2">
    <location>
        <begin position="527"/>
        <end position="544"/>
    </location>
</feature>
<dbReference type="RefSeq" id="XP_028471969.1">
    <property type="nucleotide sequence ID" value="XM_028620753.1"/>
</dbReference>
<gene>
    <name evidence="4" type="ORF">EHS24_005221</name>
</gene>
<dbReference type="GO" id="GO:0003682">
    <property type="term" value="F:chromatin binding"/>
    <property type="evidence" value="ECO:0007669"/>
    <property type="project" value="TreeGrafter"/>
</dbReference>
<evidence type="ECO:0000256" key="2">
    <source>
        <dbReference type="SAM" id="MobiDB-lite"/>
    </source>
</evidence>
<dbReference type="InterPro" id="IPR011989">
    <property type="entry name" value="ARM-like"/>
</dbReference>
<dbReference type="EMBL" id="RSCE01000020">
    <property type="protein sequence ID" value="RSH76822.1"/>
    <property type="molecule type" value="Genomic_DNA"/>
</dbReference>
<feature type="compositionally biased region" description="Low complexity" evidence="2">
    <location>
        <begin position="1150"/>
        <end position="1164"/>
    </location>
</feature>
<dbReference type="SUPFAM" id="SSF48371">
    <property type="entry name" value="ARM repeat"/>
    <property type="match status" value="1"/>
</dbReference>